<dbReference type="RefSeq" id="WP_132540813.1">
    <property type="nucleotide sequence ID" value="NZ_SLWY01000007.1"/>
</dbReference>
<dbReference type="AlphaFoldDB" id="A0A4V2SD26"/>
<protein>
    <recommendedName>
        <fullName evidence="3">TAP-like protein</fullName>
    </recommendedName>
</protein>
<dbReference type="InterPro" id="IPR029058">
    <property type="entry name" value="AB_hydrolase_fold"/>
</dbReference>
<evidence type="ECO:0000313" key="1">
    <source>
        <dbReference type="EMBL" id="TCO81699.1"/>
    </source>
</evidence>
<keyword evidence="2" id="KW-1185">Reference proteome</keyword>
<accession>A0A4V2SD26</accession>
<sequence>MREAQLIGSRRPYALERITAPVDVYQSEHDRHVPPAMGRYIAETVRNGTRHPCPADGHLSVVVNQAGPCLDRIAASCGHSRPGRDDDSRGNTC</sequence>
<evidence type="ECO:0008006" key="3">
    <source>
        <dbReference type="Google" id="ProtNLM"/>
    </source>
</evidence>
<name>A0A4V2SD26_9GAMM</name>
<dbReference type="Proteomes" id="UP000295765">
    <property type="component" value="Unassembled WGS sequence"/>
</dbReference>
<comment type="caution">
    <text evidence="1">The sequence shown here is derived from an EMBL/GenBank/DDBJ whole genome shotgun (WGS) entry which is preliminary data.</text>
</comment>
<gene>
    <name evidence="1" type="ORF">EV699_10792</name>
</gene>
<dbReference type="Gene3D" id="3.40.50.1820">
    <property type="entry name" value="alpha/beta hydrolase"/>
    <property type="match status" value="1"/>
</dbReference>
<proteinExistence type="predicted"/>
<dbReference type="OrthoDB" id="9779853at2"/>
<reference evidence="1 2" key="1">
    <citation type="submission" date="2019-03" db="EMBL/GenBank/DDBJ databases">
        <title>Genomic Encyclopedia of Type Strains, Phase IV (KMG-IV): sequencing the most valuable type-strain genomes for metagenomic binning, comparative biology and taxonomic classification.</title>
        <authorList>
            <person name="Goeker M."/>
        </authorList>
    </citation>
    <scope>NUCLEOTIDE SEQUENCE [LARGE SCALE GENOMIC DNA]</scope>
    <source>
        <strain evidence="1 2">DSM 25287</strain>
    </source>
</reference>
<dbReference type="EMBL" id="SLWY01000007">
    <property type="protein sequence ID" value="TCO81699.1"/>
    <property type="molecule type" value="Genomic_DNA"/>
</dbReference>
<organism evidence="1 2">
    <name type="scientific">Plasticicumulans lactativorans</name>
    <dbReference type="NCBI Taxonomy" id="1133106"/>
    <lineage>
        <taxon>Bacteria</taxon>
        <taxon>Pseudomonadati</taxon>
        <taxon>Pseudomonadota</taxon>
        <taxon>Gammaproteobacteria</taxon>
        <taxon>Candidatus Competibacteraceae</taxon>
        <taxon>Plasticicumulans</taxon>
    </lineage>
</organism>
<dbReference type="SUPFAM" id="SSF53474">
    <property type="entry name" value="alpha/beta-Hydrolases"/>
    <property type="match status" value="1"/>
</dbReference>
<evidence type="ECO:0000313" key="2">
    <source>
        <dbReference type="Proteomes" id="UP000295765"/>
    </source>
</evidence>